<evidence type="ECO:0000313" key="4">
    <source>
        <dbReference type="Proteomes" id="UP000002051"/>
    </source>
</evidence>
<gene>
    <name evidence="2" type="ordered locus">MTR_5g083130</name>
</gene>
<dbReference type="PaxDb" id="3880-AES99640"/>
<evidence type="ECO:0000313" key="2">
    <source>
        <dbReference type="EMBL" id="AES99640.1"/>
    </source>
</evidence>
<proteinExistence type="predicted"/>
<dbReference type="AlphaFoldDB" id="G7K280"/>
<evidence type="ECO:0000256" key="1">
    <source>
        <dbReference type="SAM" id="MobiDB-lite"/>
    </source>
</evidence>
<name>G7K280_MEDTR</name>
<organism evidence="2 4">
    <name type="scientific">Medicago truncatula</name>
    <name type="common">Barrel medic</name>
    <name type="synonym">Medicago tribuloides</name>
    <dbReference type="NCBI Taxonomy" id="3880"/>
    <lineage>
        <taxon>Eukaryota</taxon>
        <taxon>Viridiplantae</taxon>
        <taxon>Streptophyta</taxon>
        <taxon>Embryophyta</taxon>
        <taxon>Tracheophyta</taxon>
        <taxon>Spermatophyta</taxon>
        <taxon>Magnoliopsida</taxon>
        <taxon>eudicotyledons</taxon>
        <taxon>Gunneridae</taxon>
        <taxon>Pentapetalae</taxon>
        <taxon>rosids</taxon>
        <taxon>fabids</taxon>
        <taxon>Fabales</taxon>
        <taxon>Fabaceae</taxon>
        <taxon>Papilionoideae</taxon>
        <taxon>50 kb inversion clade</taxon>
        <taxon>NPAAA clade</taxon>
        <taxon>Hologalegina</taxon>
        <taxon>IRL clade</taxon>
        <taxon>Trifolieae</taxon>
        <taxon>Medicago</taxon>
    </lineage>
</organism>
<dbReference type="Proteomes" id="UP000002051">
    <property type="component" value="Chromosome 5"/>
</dbReference>
<protein>
    <submittedName>
        <fullName evidence="2 3">Uncharacterized protein</fullName>
    </submittedName>
</protein>
<sequence length="75" mass="8620">MESLQSDAQMVATTSQNNNATKLTNENKKDRKYPKNTTSMRDEFLLAETLFRRYEQKGRHKCCEPALPKPVQSNG</sequence>
<reference evidence="2 4" key="1">
    <citation type="journal article" date="2011" name="Nature">
        <title>The Medicago genome provides insight into the evolution of rhizobial symbioses.</title>
        <authorList>
            <person name="Young N.D."/>
            <person name="Debelle F."/>
            <person name="Oldroyd G.E."/>
            <person name="Geurts R."/>
            <person name="Cannon S.B."/>
            <person name="Udvardi M.K."/>
            <person name="Benedito V.A."/>
            <person name="Mayer K.F."/>
            <person name="Gouzy J."/>
            <person name="Schoof H."/>
            <person name="Van de Peer Y."/>
            <person name="Proost S."/>
            <person name="Cook D.R."/>
            <person name="Meyers B.C."/>
            <person name="Spannagl M."/>
            <person name="Cheung F."/>
            <person name="De Mita S."/>
            <person name="Krishnakumar V."/>
            <person name="Gundlach H."/>
            <person name="Zhou S."/>
            <person name="Mudge J."/>
            <person name="Bharti A.K."/>
            <person name="Murray J.D."/>
            <person name="Naoumkina M.A."/>
            <person name="Rosen B."/>
            <person name="Silverstein K.A."/>
            <person name="Tang H."/>
            <person name="Rombauts S."/>
            <person name="Zhao P.X."/>
            <person name="Zhou P."/>
            <person name="Barbe V."/>
            <person name="Bardou P."/>
            <person name="Bechner M."/>
            <person name="Bellec A."/>
            <person name="Berger A."/>
            <person name="Berges H."/>
            <person name="Bidwell S."/>
            <person name="Bisseling T."/>
            <person name="Choisne N."/>
            <person name="Couloux A."/>
            <person name="Denny R."/>
            <person name="Deshpande S."/>
            <person name="Dai X."/>
            <person name="Doyle J.J."/>
            <person name="Dudez A.M."/>
            <person name="Farmer A.D."/>
            <person name="Fouteau S."/>
            <person name="Franken C."/>
            <person name="Gibelin C."/>
            <person name="Gish J."/>
            <person name="Goldstein S."/>
            <person name="Gonzalez A.J."/>
            <person name="Green P.J."/>
            <person name="Hallab A."/>
            <person name="Hartog M."/>
            <person name="Hua A."/>
            <person name="Humphray S.J."/>
            <person name="Jeong D.H."/>
            <person name="Jing Y."/>
            <person name="Jocker A."/>
            <person name="Kenton S.M."/>
            <person name="Kim D.J."/>
            <person name="Klee K."/>
            <person name="Lai H."/>
            <person name="Lang C."/>
            <person name="Lin S."/>
            <person name="Macmil S.L."/>
            <person name="Magdelenat G."/>
            <person name="Matthews L."/>
            <person name="McCorrison J."/>
            <person name="Monaghan E.L."/>
            <person name="Mun J.H."/>
            <person name="Najar F.Z."/>
            <person name="Nicholson C."/>
            <person name="Noirot C."/>
            <person name="O'Bleness M."/>
            <person name="Paule C.R."/>
            <person name="Poulain J."/>
            <person name="Prion F."/>
            <person name="Qin B."/>
            <person name="Qu C."/>
            <person name="Retzel E.F."/>
            <person name="Riddle C."/>
            <person name="Sallet E."/>
            <person name="Samain S."/>
            <person name="Samson N."/>
            <person name="Sanders I."/>
            <person name="Saurat O."/>
            <person name="Scarpelli C."/>
            <person name="Schiex T."/>
            <person name="Segurens B."/>
            <person name="Severin A.J."/>
            <person name="Sherrier D.J."/>
            <person name="Shi R."/>
            <person name="Sims S."/>
            <person name="Singer S.R."/>
            <person name="Sinharoy S."/>
            <person name="Sterck L."/>
            <person name="Viollet A."/>
            <person name="Wang B.B."/>
            <person name="Wang K."/>
            <person name="Wang M."/>
            <person name="Wang X."/>
            <person name="Warfsmann J."/>
            <person name="Weissenbach J."/>
            <person name="White D.D."/>
            <person name="White J.D."/>
            <person name="Wiley G.B."/>
            <person name="Wincker P."/>
            <person name="Xing Y."/>
            <person name="Yang L."/>
            <person name="Yao Z."/>
            <person name="Ying F."/>
            <person name="Zhai J."/>
            <person name="Zhou L."/>
            <person name="Zuber A."/>
            <person name="Denarie J."/>
            <person name="Dixon R.A."/>
            <person name="May G.D."/>
            <person name="Schwartz D.C."/>
            <person name="Rogers J."/>
            <person name="Quetier F."/>
            <person name="Town C.D."/>
            <person name="Roe B.A."/>
        </authorList>
    </citation>
    <scope>NUCLEOTIDE SEQUENCE [LARGE SCALE GENOMIC DNA]</scope>
    <source>
        <strain evidence="2">A17</strain>
        <strain evidence="3 4">cv. Jemalong A17</strain>
    </source>
</reference>
<evidence type="ECO:0000313" key="3">
    <source>
        <dbReference type="EnsemblPlants" id="AES99640"/>
    </source>
</evidence>
<accession>G7K280</accession>
<dbReference type="EMBL" id="CM001221">
    <property type="protein sequence ID" value="AES99640.1"/>
    <property type="molecule type" value="Genomic_DNA"/>
</dbReference>
<keyword evidence="4" id="KW-1185">Reference proteome</keyword>
<dbReference type="HOGENOM" id="CLU_2674837_0_0_1"/>
<feature type="region of interest" description="Disordered" evidence="1">
    <location>
        <begin position="1"/>
        <end position="38"/>
    </location>
</feature>
<feature type="compositionally biased region" description="Polar residues" evidence="1">
    <location>
        <begin position="1"/>
        <end position="24"/>
    </location>
</feature>
<reference evidence="2 4" key="2">
    <citation type="journal article" date="2014" name="BMC Genomics">
        <title>An improved genome release (version Mt4.0) for the model legume Medicago truncatula.</title>
        <authorList>
            <person name="Tang H."/>
            <person name="Krishnakumar V."/>
            <person name="Bidwell S."/>
            <person name="Rosen B."/>
            <person name="Chan A."/>
            <person name="Zhou S."/>
            <person name="Gentzbittel L."/>
            <person name="Childs K.L."/>
            <person name="Yandell M."/>
            <person name="Gundlach H."/>
            <person name="Mayer K.F."/>
            <person name="Schwartz D.C."/>
            <person name="Town C.D."/>
        </authorList>
    </citation>
    <scope>GENOME REANNOTATION</scope>
    <source>
        <strain evidence="3 4">cv. Jemalong A17</strain>
    </source>
</reference>
<dbReference type="EnsemblPlants" id="AES99640">
    <property type="protein sequence ID" value="AES99640"/>
    <property type="gene ID" value="MTR_5g083130"/>
</dbReference>
<reference evidence="3" key="3">
    <citation type="submission" date="2015-04" db="UniProtKB">
        <authorList>
            <consortium name="EnsemblPlants"/>
        </authorList>
    </citation>
    <scope>IDENTIFICATION</scope>
    <source>
        <strain evidence="3">cv. Jemalong A17</strain>
    </source>
</reference>